<comment type="caution">
    <text evidence="1">The sequence shown here is derived from an EMBL/GenBank/DDBJ whole genome shotgun (WGS) entry which is preliminary data.</text>
</comment>
<name>A0A4U1K276_RHOCA</name>
<dbReference type="EMBL" id="SWJZ01000008">
    <property type="protein sequence ID" value="TKD26063.1"/>
    <property type="molecule type" value="Genomic_DNA"/>
</dbReference>
<dbReference type="Gene3D" id="3.40.50.1000">
    <property type="entry name" value="HAD superfamily/HAD-like"/>
    <property type="match status" value="1"/>
</dbReference>
<dbReference type="NCBIfam" id="TIGR01509">
    <property type="entry name" value="HAD-SF-IA-v3"/>
    <property type="match status" value="1"/>
</dbReference>
<dbReference type="PRINTS" id="PR00413">
    <property type="entry name" value="HADHALOGNASE"/>
</dbReference>
<dbReference type="Gene3D" id="1.10.150.240">
    <property type="entry name" value="Putative phosphatase, domain 2"/>
    <property type="match status" value="1"/>
</dbReference>
<accession>A0A4U1K276</accession>
<dbReference type="AlphaFoldDB" id="A0A4U1K276"/>
<dbReference type="InterPro" id="IPR023198">
    <property type="entry name" value="PGP-like_dom2"/>
</dbReference>
<dbReference type="RefSeq" id="WP_136904656.1">
    <property type="nucleotide sequence ID" value="NZ_SWJZ01000008.1"/>
</dbReference>
<dbReference type="InterPro" id="IPR036412">
    <property type="entry name" value="HAD-like_sf"/>
</dbReference>
<dbReference type="SUPFAM" id="SSF56784">
    <property type="entry name" value="HAD-like"/>
    <property type="match status" value="1"/>
</dbReference>
<proteinExistence type="predicted"/>
<organism evidence="1 2">
    <name type="scientific">Rhodobacter capsulatus</name>
    <name type="common">Rhodopseudomonas capsulata</name>
    <dbReference type="NCBI Taxonomy" id="1061"/>
    <lineage>
        <taxon>Bacteria</taxon>
        <taxon>Pseudomonadati</taxon>
        <taxon>Pseudomonadota</taxon>
        <taxon>Alphaproteobacteria</taxon>
        <taxon>Rhodobacterales</taxon>
        <taxon>Rhodobacter group</taxon>
        <taxon>Rhodobacter</taxon>
    </lineage>
</organism>
<dbReference type="OrthoDB" id="9807742at2"/>
<gene>
    <name evidence="1" type="ORF">FBT96_01635</name>
</gene>
<dbReference type="PANTHER" id="PTHR43611">
    <property type="entry name" value="ALPHA-D-GLUCOSE 1-PHOSPHATE PHOSPHATASE"/>
    <property type="match status" value="1"/>
</dbReference>
<dbReference type="PANTHER" id="PTHR43611:SF3">
    <property type="entry name" value="FLAVIN MONONUCLEOTIDE HYDROLASE 1, CHLOROPLATIC"/>
    <property type="match status" value="1"/>
</dbReference>
<protein>
    <submittedName>
        <fullName evidence="1">HAD family phosphatase</fullName>
    </submittedName>
</protein>
<sequence length="205" mass="22913">MTKAVVFDIGRVLVEWHPEAFYDRLIGPERRRAFWAETGIAAMNERIDLGAPFAETVRAHADLHPDWRAEVMAWHDHWLDMCTPAIPRSVRLLAALRAKRVPVFALSNFGVGTFELACRSYPFLTDFDRLFVSGYLGLIKPDPRFYAALEEGTGYSGADLLFADDRAENIAAAAARGWQTHLFTTPEGWAARLVAEGFLTEGEAA</sequence>
<dbReference type="InterPro" id="IPR006439">
    <property type="entry name" value="HAD-SF_hydro_IA"/>
</dbReference>
<dbReference type="Proteomes" id="UP000310597">
    <property type="component" value="Unassembled WGS sequence"/>
</dbReference>
<dbReference type="Pfam" id="PF00702">
    <property type="entry name" value="Hydrolase"/>
    <property type="match status" value="1"/>
</dbReference>
<dbReference type="InterPro" id="IPR023214">
    <property type="entry name" value="HAD_sf"/>
</dbReference>
<reference evidence="1 2" key="1">
    <citation type="submission" date="2019-04" db="EMBL/GenBank/DDBJ databases">
        <title>Draft Whole-Genome sequence of the purple photosynthetic bacterium Rhodobacter capsulatus SP108 with an indigenous class A beta-lactamase.</title>
        <authorList>
            <person name="Robertson S."/>
            <person name="Meyer T.E."/>
            <person name="Kyndt J.A."/>
        </authorList>
    </citation>
    <scope>NUCLEOTIDE SEQUENCE [LARGE SCALE GENOMIC DNA]</scope>
    <source>
        <strain evidence="1 2">SP108</strain>
    </source>
</reference>
<evidence type="ECO:0000313" key="1">
    <source>
        <dbReference type="EMBL" id="TKD26063.1"/>
    </source>
</evidence>
<evidence type="ECO:0000313" key="2">
    <source>
        <dbReference type="Proteomes" id="UP000310597"/>
    </source>
</evidence>